<evidence type="ECO:0000256" key="1">
    <source>
        <dbReference type="SAM" id="MobiDB-lite"/>
    </source>
</evidence>
<evidence type="ECO:0000259" key="2">
    <source>
        <dbReference type="Pfam" id="PF11955"/>
    </source>
</evidence>
<dbReference type="Pfam" id="PF11955">
    <property type="entry name" value="PORR"/>
    <property type="match status" value="1"/>
</dbReference>
<dbReference type="PANTHER" id="PTHR31476:SF16">
    <property type="entry name" value="F14O23.23 PROTEIN"/>
    <property type="match status" value="1"/>
</dbReference>
<proteinExistence type="predicted"/>
<dbReference type="InterPro" id="IPR045040">
    <property type="entry name" value="PORR_fam"/>
</dbReference>
<name>A0AAN9F710_CLITE</name>
<dbReference type="GO" id="GO:0003723">
    <property type="term" value="F:RNA binding"/>
    <property type="evidence" value="ECO:0007669"/>
    <property type="project" value="InterPro"/>
</dbReference>
<dbReference type="EMBL" id="JAYKXN010000007">
    <property type="protein sequence ID" value="KAK7271007.1"/>
    <property type="molecule type" value="Genomic_DNA"/>
</dbReference>
<protein>
    <recommendedName>
        <fullName evidence="2">PORR domain-containing protein</fullName>
    </recommendedName>
</protein>
<feature type="compositionally biased region" description="Basic and acidic residues" evidence="1">
    <location>
        <begin position="418"/>
        <end position="442"/>
    </location>
</feature>
<dbReference type="InterPro" id="IPR021099">
    <property type="entry name" value="PORR_domain"/>
</dbReference>
<organism evidence="3 4">
    <name type="scientific">Clitoria ternatea</name>
    <name type="common">Butterfly pea</name>
    <dbReference type="NCBI Taxonomy" id="43366"/>
    <lineage>
        <taxon>Eukaryota</taxon>
        <taxon>Viridiplantae</taxon>
        <taxon>Streptophyta</taxon>
        <taxon>Embryophyta</taxon>
        <taxon>Tracheophyta</taxon>
        <taxon>Spermatophyta</taxon>
        <taxon>Magnoliopsida</taxon>
        <taxon>eudicotyledons</taxon>
        <taxon>Gunneridae</taxon>
        <taxon>Pentapetalae</taxon>
        <taxon>rosids</taxon>
        <taxon>fabids</taxon>
        <taxon>Fabales</taxon>
        <taxon>Fabaceae</taxon>
        <taxon>Papilionoideae</taxon>
        <taxon>50 kb inversion clade</taxon>
        <taxon>NPAAA clade</taxon>
        <taxon>indigoferoid/millettioid clade</taxon>
        <taxon>Phaseoleae</taxon>
        <taxon>Clitoria</taxon>
    </lineage>
</organism>
<feature type="compositionally biased region" description="Acidic residues" evidence="1">
    <location>
        <begin position="373"/>
        <end position="394"/>
    </location>
</feature>
<evidence type="ECO:0000313" key="4">
    <source>
        <dbReference type="Proteomes" id="UP001359559"/>
    </source>
</evidence>
<feature type="region of interest" description="Disordered" evidence="1">
    <location>
        <begin position="346"/>
        <end position="495"/>
    </location>
</feature>
<evidence type="ECO:0000313" key="3">
    <source>
        <dbReference type="EMBL" id="KAK7271007.1"/>
    </source>
</evidence>
<accession>A0AAN9F710</accession>
<feature type="compositionally biased region" description="Basic and acidic residues" evidence="1">
    <location>
        <begin position="361"/>
        <end position="372"/>
    </location>
</feature>
<dbReference type="AlphaFoldDB" id="A0AAN9F710"/>
<keyword evidence="4" id="KW-1185">Reference proteome</keyword>
<dbReference type="PANTHER" id="PTHR31476">
    <property type="entry name" value="PROTEIN WHAT'S THIS FACTOR 1 HOMOLOG, CHLOROPLASTIC"/>
    <property type="match status" value="1"/>
</dbReference>
<dbReference type="Proteomes" id="UP001359559">
    <property type="component" value="Unassembled WGS sequence"/>
</dbReference>
<feature type="domain" description="PORR" evidence="2">
    <location>
        <begin position="30"/>
        <end position="341"/>
    </location>
</feature>
<gene>
    <name evidence="3" type="ORF">RJT34_26583</name>
</gene>
<comment type="caution">
    <text evidence="3">The sequence shown here is derived from an EMBL/GenBank/DDBJ whole genome shotgun (WGS) entry which is preliminary data.</text>
</comment>
<reference evidence="3 4" key="1">
    <citation type="submission" date="2024-01" db="EMBL/GenBank/DDBJ databases">
        <title>The genomes of 5 underutilized Papilionoideae crops provide insights into root nodulation and disease resistance.</title>
        <authorList>
            <person name="Yuan L."/>
        </authorList>
    </citation>
    <scope>NUCLEOTIDE SEQUENCE [LARGE SCALE GENOMIC DNA]</scope>
    <source>
        <strain evidence="3">LY-2023</strain>
        <tissue evidence="3">Leaf</tissue>
    </source>
</reference>
<sequence>MPQPRAPRLPTRIWNQLHVRTIFDGTVKAVRDRGLDHAVEREKNLKPLLKLVNLIKSEPSKSLPLSLIKESLELPFRPIHFIRKYPSIFQEFLPAGILPHVRLTPQTLHLDADKQLLHQTDRFKQQLADRLLKLLMITRCHKIPLRLVEHLKWDLGLPHNYVHSVIPEFPDYFRVVDDFLELVCWSNELAVSVLEKNGKGKKELVFPVHFSTGFEMDSKYEKWLKEWQKLPYVSPYENVSHLFSPSSDESDRWVVGVLHEILHVFVGKKGEKDSLLMIGDWLGLRSRFKRALLQHPGIFYVSSKIGTYTVVLREGYKRGSLIEDHPVMNLRNQYVHLMNSVKEDDGKMSKVVQGKVSVNESDTKGIEGNGREEEGDESGGEESEEDKCDVEDAGGELVGDEKEERSQRGSGKIGGNRRGREFGKGKLDVDKPSRDSGRERLTGKLTWKSGEKNASGISKRIQVRGEHKDFGSMKQRSRSSRSSERSLTSKKARVL</sequence>